<accession>A0A176VT30</accession>
<evidence type="ECO:0000256" key="1">
    <source>
        <dbReference type="SAM" id="MobiDB-lite"/>
    </source>
</evidence>
<proteinExistence type="predicted"/>
<reference evidence="2" key="1">
    <citation type="submission" date="2016-03" db="EMBL/GenBank/DDBJ databases">
        <title>Mechanisms controlling the formation of the plant cell surface in tip-growing cells are functionally conserved among land plants.</title>
        <authorList>
            <person name="Honkanen S."/>
            <person name="Jones V.A."/>
            <person name="Morieri G."/>
            <person name="Champion C."/>
            <person name="Hetherington A.J."/>
            <person name="Kelly S."/>
            <person name="Saint-Marcoux D."/>
            <person name="Proust H."/>
            <person name="Prescott H."/>
            <person name="Dolan L."/>
        </authorList>
    </citation>
    <scope>NUCLEOTIDE SEQUENCE [LARGE SCALE GENOMIC DNA]</scope>
    <source>
        <tissue evidence="2">Whole gametophyte</tissue>
    </source>
</reference>
<name>A0A176VT30_MARPO</name>
<protein>
    <submittedName>
        <fullName evidence="2">Uncharacterized protein</fullName>
    </submittedName>
</protein>
<keyword evidence="3" id="KW-1185">Reference proteome</keyword>
<feature type="region of interest" description="Disordered" evidence="1">
    <location>
        <begin position="1"/>
        <end position="54"/>
    </location>
</feature>
<sequence length="98" mass="10045">MSALPREERTDGQIDGRPEMSADRITTAEVPTSGANRVSGSRSGEIGSYPGADAEADGRQQLLRTIREVASGAGVGCVSDAPIWATAATSLANGLVTK</sequence>
<dbReference type="EMBL" id="LVLJ01002972">
    <property type="protein sequence ID" value="OAE22996.1"/>
    <property type="molecule type" value="Genomic_DNA"/>
</dbReference>
<dbReference type="Proteomes" id="UP000077202">
    <property type="component" value="Unassembled WGS sequence"/>
</dbReference>
<feature type="compositionally biased region" description="Basic and acidic residues" evidence="1">
    <location>
        <begin position="1"/>
        <end position="22"/>
    </location>
</feature>
<evidence type="ECO:0000313" key="2">
    <source>
        <dbReference type="EMBL" id="OAE22996.1"/>
    </source>
</evidence>
<comment type="caution">
    <text evidence="2">The sequence shown here is derived from an EMBL/GenBank/DDBJ whole genome shotgun (WGS) entry which is preliminary data.</text>
</comment>
<feature type="compositionally biased region" description="Polar residues" evidence="1">
    <location>
        <begin position="29"/>
        <end position="42"/>
    </location>
</feature>
<evidence type="ECO:0000313" key="3">
    <source>
        <dbReference type="Proteomes" id="UP000077202"/>
    </source>
</evidence>
<dbReference type="AlphaFoldDB" id="A0A176VT30"/>
<organism evidence="2 3">
    <name type="scientific">Marchantia polymorpha subsp. ruderalis</name>
    <dbReference type="NCBI Taxonomy" id="1480154"/>
    <lineage>
        <taxon>Eukaryota</taxon>
        <taxon>Viridiplantae</taxon>
        <taxon>Streptophyta</taxon>
        <taxon>Embryophyta</taxon>
        <taxon>Marchantiophyta</taxon>
        <taxon>Marchantiopsida</taxon>
        <taxon>Marchantiidae</taxon>
        <taxon>Marchantiales</taxon>
        <taxon>Marchantiaceae</taxon>
        <taxon>Marchantia</taxon>
    </lineage>
</organism>
<gene>
    <name evidence="2" type="ORF">AXG93_1231s1090</name>
</gene>